<gene>
    <name evidence="1" type="ORF">B446_35983</name>
</gene>
<dbReference type="PATRIC" id="fig|1214242.5.peg.7338"/>
<dbReference type="EMBL" id="CP006261">
    <property type="protein sequence ID" value="AGS73955.1"/>
    <property type="molecule type" value="Genomic_DNA"/>
</dbReference>
<keyword evidence="2" id="KW-1185">Reference proteome</keyword>
<dbReference type="KEGG" id="sci:B446_35983"/>
<organism evidence="1 2">
    <name type="scientific">Streptomyces collinus (strain DSM 40733 / Tue 365)</name>
    <dbReference type="NCBI Taxonomy" id="1214242"/>
    <lineage>
        <taxon>Bacteria</taxon>
        <taxon>Bacillati</taxon>
        <taxon>Actinomycetota</taxon>
        <taxon>Actinomycetes</taxon>
        <taxon>Kitasatosporales</taxon>
        <taxon>Streptomycetaceae</taxon>
        <taxon>Streptomyces</taxon>
    </lineage>
</organism>
<geneLocation type="plasmid" evidence="1 2">
    <name>pSCO2</name>
</geneLocation>
<accession>S5W1K2</accession>
<dbReference type="Proteomes" id="UP000015423">
    <property type="component" value="Plasmid pSCO2"/>
</dbReference>
<reference evidence="1 2" key="1">
    <citation type="submission" date="2012-10" db="EMBL/GenBank/DDBJ databases">
        <title>The complete genome sequence of Streptomyces collinus Tu 365.</title>
        <authorList>
            <person name="Ruckert C."/>
            <person name="Szczepanowski R."/>
            <person name="Goesmann A."/>
            <person name="Pross E.K."/>
            <person name="Musiol E.M."/>
            <person name="Blin K."/>
            <person name="Wohlleben W."/>
            <person name="Puhler A."/>
            <person name="Weber T."/>
            <person name="Kalinowski J."/>
        </authorList>
    </citation>
    <scope>NUCLEOTIDE SEQUENCE [LARGE SCALE GENOMIC DNA]</scope>
    <source>
        <strain evidence="2">DSM 40733 / Tue 365</strain>
        <plasmid evidence="1 2">pSCO2</plasmid>
    </source>
</reference>
<dbReference type="RefSeq" id="WP_020943856.1">
    <property type="nucleotide sequence ID" value="NC_021986.1"/>
</dbReference>
<dbReference type="AlphaFoldDB" id="S5W1K2"/>
<proteinExistence type="predicted"/>
<dbReference type="HOGENOM" id="CLU_2541013_0_0_11"/>
<evidence type="ECO:0000313" key="2">
    <source>
        <dbReference type="Proteomes" id="UP000015423"/>
    </source>
</evidence>
<sequence>MSQRWPLTRVPDDVPSIPEELASLSLSALMLALGTRDASFDQDPHADVLAHNWTRLLRRRFPVLCDGPGHVLTIGRRTVLCEQ</sequence>
<evidence type="ECO:0000313" key="1">
    <source>
        <dbReference type="EMBL" id="AGS73955.1"/>
    </source>
</evidence>
<keyword evidence="1" id="KW-0614">Plasmid</keyword>
<name>S5W1K2_STRC3</name>
<protein>
    <submittedName>
        <fullName evidence="1">Uncharacterized protein</fullName>
    </submittedName>
</protein>